<accession>A0A0C6F1U3</accession>
<dbReference type="OrthoDB" id="8433080at2"/>
<dbReference type="AlphaFoldDB" id="A0A0C6F1U3"/>
<keyword evidence="4" id="KW-0378">Hydrolase</keyword>
<dbReference type="STRING" id="270351.Maq22A_c17375"/>
<gene>
    <name evidence="4" type="primary">sleB</name>
    <name evidence="4" type="ORF">Maq22A_c17375</name>
</gene>
<dbReference type="EMBL" id="AP014704">
    <property type="protein sequence ID" value="BAQ46591.1"/>
    <property type="molecule type" value="Genomic_DNA"/>
</dbReference>
<name>A0A0C6F1U3_9HYPH</name>
<dbReference type="RefSeq" id="WP_060847689.1">
    <property type="nucleotide sequence ID" value="NZ_AP014704.1"/>
</dbReference>
<dbReference type="PATRIC" id="fig|270351.10.peg.3349"/>
<evidence type="ECO:0000313" key="5">
    <source>
        <dbReference type="Proteomes" id="UP000061432"/>
    </source>
</evidence>
<evidence type="ECO:0000259" key="3">
    <source>
        <dbReference type="Pfam" id="PF07486"/>
    </source>
</evidence>
<feature type="domain" description="Cell wall hydrolase SleB" evidence="3">
    <location>
        <begin position="67"/>
        <end position="164"/>
    </location>
</feature>
<sequence>MTRNRTFPITAALAALAAAPHLGGCSLVPHGVETTGSLPDRKQLAAVTPADRDCLARAMYFESNRSSEEGLLAVGTVVMNRLEAPAYPNSICGVVGQKRQFAAGVLHKPMRDREREKAQQVADAILAGERHEKVGGAMFFHTAGYTFSYRNMHYVALAGGNAFYEKRPWYDREGATPRQSLARVQLAQASQGHVSQGQISQGQVSQDRLSSAGGARWTAQATRSAVRAAQQTPLAELGPARNVCRVAAAETGRSPG</sequence>
<evidence type="ECO:0000256" key="1">
    <source>
        <dbReference type="SAM" id="MobiDB-lite"/>
    </source>
</evidence>
<organism evidence="4 5">
    <name type="scientific">Methylobacterium aquaticum</name>
    <dbReference type="NCBI Taxonomy" id="270351"/>
    <lineage>
        <taxon>Bacteria</taxon>
        <taxon>Pseudomonadati</taxon>
        <taxon>Pseudomonadota</taxon>
        <taxon>Alphaproteobacteria</taxon>
        <taxon>Hyphomicrobiales</taxon>
        <taxon>Methylobacteriaceae</taxon>
        <taxon>Methylobacterium</taxon>
    </lineage>
</organism>
<dbReference type="InterPro" id="IPR042047">
    <property type="entry name" value="SleB_dom1"/>
</dbReference>
<dbReference type="Pfam" id="PF07486">
    <property type="entry name" value="Hydrolase_2"/>
    <property type="match status" value="1"/>
</dbReference>
<dbReference type="Gene3D" id="1.10.10.2520">
    <property type="entry name" value="Cell wall hydrolase SleB, domain 1"/>
    <property type="match status" value="1"/>
</dbReference>
<protein>
    <submittedName>
        <fullName evidence="4">Cell wall hydrolase</fullName>
    </submittedName>
</protein>
<feature type="signal peptide" evidence="2">
    <location>
        <begin position="1"/>
        <end position="23"/>
    </location>
</feature>
<feature type="compositionally biased region" description="Low complexity" evidence="1">
    <location>
        <begin position="193"/>
        <end position="206"/>
    </location>
</feature>
<evidence type="ECO:0000313" key="4">
    <source>
        <dbReference type="EMBL" id="BAQ46591.1"/>
    </source>
</evidence>
<dbReference type="KEGG" id="maqu:Maq22A_c17375"/>
<feature type="region of interest" description="Disordered" evidence="1">
    <location>
        <begin position="193"/>
        <end position="216"/>
    </location>
</feature>
<reference evidence="4 5" key="1">
    <citation type="journal article" date="2015" name="Genome Announc.">
        <title>Complete Genome Sequence of Methylobacterium aquaticum Strain 22A, Isolated from Racomitrium japonicum Moss.</title>
        <authorList>
            <person name="Tani A."/>
            <person name="Ogura Y."/>
            <person name="Hayashi T."/>
            <person name="Kimbara K."/>
        </authorList>
    </citation>
    <scope>NUCLEOTIDE SEQUENCE [LARGE SCALE GENOMIC DNA]</scope>
    <source>
        <strain evidence="4 5">MA-22A</strain>
    </source>
</reference>
<keyword evidence="2" id="KW-0732">Signal</keyword>
<feature type="chain" id="PRO_5002188966" evidence="2">
    <location>
        <begin position="24"/>
        <end position="256"/>
    </location>
</feature>
<reference evidence="5" key="2">
    <citation type="submission" date="2015-01" db="EMBL/GenBank/DDBJ databases">
        <title>Complete genome sequence of Methylobacterium aquaticum strain 22A.</title>
        <authorList>
            <person name="Tani A."/>
            <person name="Ogura Y."/>
            <person name="Hayashi T."/>
        </authorList>
    </citation>
    <scope>NUCLEOTIDE SEQUENCE [LARGE SCALE GENOMIC DNA]</scope>
    <source>
        <strain evidence="5">MA-22A</strain>
    </source>
</reference>
<proteinExistence type="predicted"/>
<evidence type="ECO:0000256" key="2">
    <source>
        <dbReference type="SAM" id="SignalP"/>
    </source>
</evidence>
<dbReference type="GO" id="GO:0016787">
    <property type="term" value="F:hydrolase activity"/>
    <property type="evidence" value="ECO:0007669"/>
    <property type="project" value="UniProtKB-KW"/>
</dbReference>
<dbReference type="Proteomes" id="UP000061432">
    <property type="component" value="Chromosome"/>
</dbReference>
<dbReference type="InterPro" id="IPR011105">
    <property type="entry name" value="Cell_wall_hydrolase_SleB"/>
</dbReference>